<keyword evidence="1" id="KW-1133">Transmembrane helix</keyword>
<sequence length="93" mass="9636">MNRPLVYHVSQMIVGCGLILLGISGVVAGDLDGLLVPVTTALMIVGGVGILLGNGYHIWNENTDRVDIGPVSFWLSIVAAVLILLAGVLSLAV</sequence>
<gene>
    <name evidence="2" type="ORF">SAMN04488556_4240</name>
</gene>
<name>A0A1I6V186_9EURY</name>
<evidence type="ECO:0000313" key="2">
    <source>
        <dbReference type="EMBL" id="SFT07414.1"/>
    </source>
</evidence>
<evidence type="ECO:0000256" key="1">
    <source>
        <dbReference type="SAM" id="Phobius"/>
    </source>
</evidence>
<feature type="transmembrane region" description="Helical" evidence="1">
    <location>
        <begin position="34"/>
        <end position="59"/>
    </location>
</feature>
<dbReference type="RefSeq" id="WP_092907699.1">
    <property type="nucleotide sequence ID" value="NZ_FOZS01000009.1"/>
</dbReference>
<dbReference type="AlphaFoldDB" id="A0A1I6V186"/>
<dbReference type="EMBL" id="FOZS01000009">
    <property type="protein sequence ID" value="SFT07414.1"/>
    <property type="molecule type" value="Genomic_DNA"/>
</dbReference>
<keyword evidence="3" id="KW-1185">Reference proteome</keyword>
<organism evidence="2 3">
    <name type="scientific">Halostagnicola kamekurae</name>
    <dbReference type="NCBI Taxonomy" id="619731"/>
    <lineage>
        <taxon>Archaea</taxon>
        <taxon>Methanobacteriati</taxon>
        <taxon>Methanobacteriota</taxon>
        <taxon>Stenosarchaea group</taxon>
        <taxon>Halobacteria</taxon>
        <taxon>Halobacteriales</taxon>
        <taxon>Natrialbaceae</taxon>
        <taxon>Halostagnicola</taxon>
    </lineage>
</organism>
<keyword evidence="1" id="KW-0812">Transmembrane</keyword>
<protein>
    <submittedName>
        <fullName evidence="2">Uncharacterized protein</fullName>
    </submittedName>
</protein>
<feature type="transmembrane region" description="Helical" evidence="1">
    <location>
        <begin position="6"/>
        <end position="27"/>
    </location>
</feature>
<keyword evidence="1" id="KW-0472">Membrane</keyword>
<feature type="transmembrane region" description="Helical" evidence="1">
    <location>
        <begin position="71"/>
        <end position="92"/>
    </location>
</feature>
<dbReference type="OrthoDB" id="188223at2157"/>
<dbReference type="PROSITE" id="PS51257">
    <property type="entry name" value="PROKAR_LIPOPROTEIN"/>
    <property type="match status" value="1"/>
</dbReference>
<reference evidence="3" key="1">
    <citation type="submission" date="2016-10" db="EMBL/GenBank/DDBJ databases">
        <authorList>
            <person name="Varghese N."/>
            <person name="Submissions S."/>
        </authorList>
    </citation>
    <scope>NUCLEOTIDE SEQUENCE [LARGE SCALE GENOMIC DNA]</scope>
    <source>
        <strain evidence="3">DSM 22427</strain>
    </source>
</reference>
<proteinExistence type="predicted"/>
<dbReference type="Proteomes" id="UP000199199">
    <property type="component" value="Unassembled WGS sequence"/>
</dbReference>
<evidence type="ECO:0000313" key="3">
    <source>
        <dbReference type="Proteomes" id="UP000199199"/>
    </source>
</evidence>
<accession>A0A1I6V186</accession>